<evidence type="ECO:0000313" key="1">
    <source>
        <dbReference type="EMBL" id="DAD78588.1"/>
    </source>
</evidence>
<dbReference type="EMBL" id="BK014847">
    <property type="protein sequence ID" value="DAD78588.1"/>
    <property type="molecule type" value="Genomic_DNA"/>
</dbReference>
<proteinExistence type="predicted"/>
<organism evidence="1">
    <name type="scientific">Myoviridae sp. ctA1z6</name>
    <dbReference type="NCBI Taxonomy" id="2826627"/>
    <lineage>
        <taxon>Viruses</taxon>
        <taxon>Duplodnaviria</taxon>
        <taxon>Heunggongvirae</taxon>
        <taxon>Uroviricota</taxon>
        <taxon>Caudoviricetes</taxon>
    </lineage>
</organism>
<accession>A0A8S5M8P5</accession>
<name>A0A8S5M8P5_9CAUD</name>
<sequence>MVLSGRYPGNASAQAARIRAALTEQGEHRNQPSFNVTGNEVVEALQGIRCARCRRLDRRGCMECRTQTEKEARELFALLFLGR</sequence>
<reference evidence="1" key="1">
    <citation type="journal article" date="2021" name="Proc. Natl. Acad. Sci. U.S.A.">
        <title>A Catalog of Tens of Thousands of Viruses from Human Metagenomes Reveals Hidden Associations with Chronic Diseases.</title>
        <authorList>
            <person name="Tisza M.J."/>
            <person name="Buck C.B."/>
        </authorList>
    </citation>
    <scope>NUCLEOTIDE SEQUENCE</scope>
    <source>
        <strain evidence="1">CtA1z6</strain>
    </source>
</reference>
<protein>
    <submittedName>
        <fullName evidence="1">Uncharacterized protein</fullName>
    </submittedName>
</protein>